<gene>
    <name evidence="1" type="ORF">IAA86_02075</name>
</gene>
<dbReference type="EMBL" id="DVJQ01000018">
    <property type="protein sequence ID" value="HIS73791.1"/>
    <property type="molecule type" value="Genomic_DNA"/>
</dbReference>
<proteinExistence type="predicted"/>
<dbReference type="Proteomes" id="UP000886865">
    <property type="component" value="Unassembled WGS sequence"/>
</dbReference>
<accession>A0A9D1JX89</accession>
<comment type="caution">
    <text evidence="1">The sequence shown here is derived from an EMBL/GenBank/DDBJ whole genome shotgun (WGS) entry which is preliminary data.</text>
</comment>
<organism evidence="1 2">
    <name type="scientific">Candidatus Galligastranaerophilus intestinavium</name>
    <dbReference type="NCBI Taxonomy" id="2840836"/>
    <lineage>
        <taxon>Bacteria</taxon>
        <taxon>Candidatus Galligastranaerophilus</taxon>
    </lineage>
</organism>
<dbReference type="AlphaFoldDB" id="A0A9D1JX89"/>
<reference evidence="1" key="2">
    <citation type="journal article" date="2021" name="PeerJ">
        <title>Extensive microbial diversity within the chicken gut microbiome revealed by metagenomics and culture.</title>
        <authorList>
            <person name="Gilroy R."/>
            <person name="Ravi A."/>
            <person name="Getino M."/>
            <person name="Pursley I."/>
            <person name="Horton D.L."/>
            <person name="Alikhan N.F."/>
            <person name="Baker D."/>
            <person name="Gharbi K."/>
            <person name="Hall N."/>
            <person name="Watson M."/>
            <person name="Adriaenssens E.M."/>
            <person name="Foster-Nyarko E."/>
            <person name="Jarju S."/>
            <person name="Secka A."/>
            <person name="Antonio M."/>
            <person name="Oren A."/>
            <person name="Chaudhuri R.R."/>
            <person name="La Ragione R."/>
            <person name="Hildebrand F."/>
            <person name="Pallen M.J."/>
        </authorList>
    </citation>
    <scope>NUCLEOTIDE SEQUENCE</scope>
    <source>
        <strain evidence="1">CHK152-2871</strain>
    </source>
</reference>
<evidence type="ECO:0000313" key="1">
    <source>
        <dbReference type="EMBL" id="HIS73791.1"/>
    </source>
</evidence>
<sequence>MKVNSINNSLNFGRVFAVTGSKENMQKLGQELELEHKNMIVMPATDLYVGKNTKGLCARAAKQGDEICFIITGKEDMDKVKYMQYGWGSTHGVSKHITDFIKLDDIKKAASKIISTIKE</sequence>
<reference evidence="1" key="1">
    <citation type="submission" date="2020-10" db="EMBL/GenBank/DDBJ databases">
        <authorList>
            <person name="Gilroy R."/>
        </authorList>
    </citation>
    <scope>NUCLEOTIDE SEQUENCE</scope>
    <source>
        <strain evidence="1">CHK152-2871</strain>
    </source>
</reference>
<name>A0A9D1JX89_9BACT</name>
<protein>
    <submittedName>
        <fullName evidence="1">Uncharacterized protein</fullName>
    </submittedName>
</protein>
<evidence type="ECO:0000313" key="2">
    <source>
        <dbReference type="Proteomes" id="UP000886865"/>
    </source>
</evidence>